<dbReference type="AlphaFoldDB" id="J3NUZ9"/>
<dbReference type="Proteomes" id="UP000006039">
    <property type="component" value="Unassembled WGS sequence"/>
</dbReference>
<reference evidence="1" key="2">
    <citation type="submission" date="2010-07" db="EMBL/GenBank/DDBJ databases">
        <authorList>
            <consortium name="The Broad Institute Genome Sequencing Platform"/>
            <consortium name="Broad Institute Genome Sequencing Center for Infectious Disease"/>
            <person name="Ma L.-J."/>
            <person name="Dead R."/>
            <person name="Young S."/>
            <person name="Zeng Q."/>
            <person name="Koehrsen M."/>
            <person name="Alvarado L."/>
            <person name="Berlin A."/>
            <person name="Chapman S.B."/>
            <person name="Chen Z."/>
            <person name="Freedman E."/>
            <person name="Gellesch M."/>
            <person name="Goldberg J."/>
            <person name="Griggs A."/>
            <person name="Gujja S."/>
            <person name="Heilman E.R."/>
            <person name="Heiman D."/>
            <person name="Hepburn T."/>
            <person name="Howarth C."/>
            <person name="Jen D."/>
            <person name="Larson L."/>
            <person name="Mehta T."/>
            <person name="Neiman D."/>
            <person name="Pearson M."/>
            <person name="Roberts A."/>
            <person name="Saif S."/>
            <person name="Shea T."/>
            <person name="Shenoy N."/>
            <person name="Sisk P."/>
            <person name="Stolte C."/>
            <person name="Sykes S."/>
            <person name="Walk T."/>
            <person name="White J."/>
            <person name="Yandava C."/>
            <person name="Haas B."/>
            <person name="Nusbaum C."/>
            <person name="Birren B."/>
        </authorList>
    </citation>
    <scope>NUCLEOTIDE SEQUENCE</scope>
    <source>
        <strain evidence="1">R3-111a-1</strain>
    </source>
</reference>
<dbReference type="EMBL" id="GL385397">
    <property type="protein sequence ID" value="EJT75171.1"/>
    <property type="molecule type" value="Genomic_DNA"/>
</dbReference>
<evidence type="ECO:0000313" key="2">
    <source>
        <dbReference type="EnsemblFungi" id="EJT75171"/>
    </source>
</evidence>
<gene>
    <name evidence="2" type="primary">20345566</name>
    <name evidence="1" type="ORF">GGTG_05108</name>
</gene>
<dbReference type="VEuPathDB" id="FungiDB:GGTG_05108"/>
<reference evidence="3" key="1">
    <citation type="submission" date="2010-07" db="EMBL/GenBank/DDBJ databases">
        <title>The genome sequence of Gaeumannomyces graminis var. tritici strain R3-111a-1.</title>
        <authorList>
            <consortium name="The Broad Institute Genome Sequencing Platform"/>
            <person name="Ma L.-J."/>
            <person name="Dead R."/>
            <person name="Young S."/>
            <person name="Zeng Q."/>
            <person name="Koehrsen M."/>
            <person name="Alvarado L."/>
            <person name="Berlin A."/>
            <person name="Chapman S.B."/>
            <person name="Chen Z."/>
            <person name="Freedman E."/>
            <person name="Gellesch M."/>
            <person name="Goldberg J."/>
            <person name="Griggs A."/>
            <person name="Gujja S."/>
            <person name="Heilman E.R."/>
            <person name="Heiman D."/>
            <person name="Hepburn T."/>
            <person name="Howarth C."/>
            <person name="Jen D."/>
            <person name="Larson L."/>
            <person name="Mehta T."/>
            <person name="Neiman D."/>
            <person name="Pearson M."/>
            <person name="Roberts A."/>
            <person name="Saif S."/>
            <person name="Shea T."/>
            <person name="Shenoy N."/>
            <person name="Sisk P."/>
            <person name="Stolte C."/>
            <person name="Sykes S."/>
            <person name="Walk T."/>
            <person name="White J."/>
            <person name="Yandava C."/>
            <person name="Haas B."/>
            <person name="Nusbaum C."/>
            <person name="Birren B."/>
        </authorList>
    </citation>
    <scope>NUCLEOTIDE SEQUENCE [LARGE SCALE GENOMIC DNA]</scope>
    <source>
        <strain evidence="3">R3-111a-1</strain>
    </source>
</reference>
<proteinExistence type="predicted"/>
<accession>J3NUZ9</accession>
<reference evidence="2" key="4">
    <citation type="journal article" date="2015" name="G3 (Bethesda)">
        <title>Genome sequences of three phytopathogenic species of the Magnaporthaceae family of fungi.</title>
        <authorList>
            <person name="Okagaki L.H."/>
            <person name="Nunes C.C."/>
            <person name="Sailsbery J."/>
            <person name="Clay B."/>
            <person name="Brown D."/>
            <person name="John T."/>
            <person name="Oh Y."/>
            <person name="Young N."/>
            <person name="Fitzgerald M."/>
            <person name="Haas B.J."/>
            <person name="Zeng Q."/>
            <person name="Young S."/>
            <person name="Adiconis X."/>
            <person name="Fan L."/>
            <person name="Levin J.Z."/>
            <person name="Mitchell T.K."/>
            <person name="Okubara P.A."/>
            <person name="Farman M.L."/>
            <person name="Kohn L.M."/>
            <person name="Birren B."/>
            <person name="Ma L.-J."/>
            <person name="Dean R.A."/>
        </authorList>
    </citation>
    <scope>NUCLEOTIDE SEQUENCE</scope>
    <source>
        <strain evidence="2">R3-111a-1</strain>
    </source>
</reference>
<evidence type="ECO:0000313" key="3">
    <source>
        <dbReference type="Proteomes" id="UP000006039"/>
    </source>
</evidence>
<reference evidence="1" key="3">
    <citation type="submission" date="2010-09" db="EMBL/GenBank/DDBJ databases">
        <title>Annotation of Gaeumannomyces graminis var. tritici R3-111a-1.</title>
        <authorList>
            <consortium name="The Broad Institute Genome Sequencing Platform"/>
            <person name="Ma L.-J."/>
            <person name="Dead R."/>
            <person name="Young S.K."/>
            <person name="Zeng Q."/>
            <person name="Gargeya S."/>
            <person name="Fitzgerald M."/>
            <person name="Haas B."/>
            <person name="Abouelleil A."/>
            <person name="Alvarado L."/>
            <person name="Arachchi H.M."/>
            <person name="Berlin A."/>
            <person name="Brown A."/>
            <person name="Chapman S.B."/>
            <person name="Chen Z."/>
            <person name="Dunbar C."/>
            <person name="Freedman E."/>
            <person name="Gearin G."/>
            <person name="Gellesch M."/>
            <person name="Goldberg J."/>
            <person name="Griggs A."/>
            <person name="Gujja S."/>
            <person name="Heiman D."/>
            <person name="Howarth C."/>
            <person name="Larson L."/>
            <person name="Lui A."/>
            <person name="MacDonald P.J.P."/>
            <person name="Mehta T."/>
            <person name="Montmayeur A."/>
            <person name="Murphy C."/>
            <person name="Neiman D."/>
            <person name="Pearson M."/>
            <person name="Priest M."/>
            <person name="Roberts A."/>
            <person name="Saif S."/>
            <person name="Shea T."/>
            <person name="Shenoy N."/>
            <person name="Sisk P."/>
            <person name="Stolte C."/>
            <person name="Sykes S."/>
            <person name="Yandava C."/>
            <person name="Wortman J."/>
            <person name="Nusbaum C."/>
            <person name="Birren B."/>
        </authorList>
    </citation>
    <scope>NUCLEOTIDE SEQUENCE</scope>
    <source>
        <strain evidence="1">R3-111a-1</strain>
    </source>
</reference>
<dbReference type="GeneID" id="20345566"/>
<evidence type="ECO:0000313" key="1">
    <source>
        <dbReference type="EMBL" id="EJT75171.1"/>
    </source>
</evidence>
<reference evidence="2" key="5">
    <citation type="submission" date="2018-04" db="UniProtKB">
        <authorList>
            <consortium name="EnsemblFungi"/>
        </authorList>
    </citation>
    <scope>IDENTIFICATION</scope>
    <source>
        <strain evidence="2">R3-111a-1</strain>
    </source>
</reference>
<protein>
    <submittedName>
        <fullName evidence="1 2">Uncharacterized protein</fullName>
    </submittedName>
</protein>
<organism evidence="1">
    <name type="scientific">Gaeumannomyces tritici (strain R3-111a-1)</name>
    <name type="common">Wheat and barley take-all root rot fungus</name>
    <name type="synonym">Gaeumannomyces graminis var. tritici</name>
    <dbReference type="NCBI Taxonomy" id="644352"/>
    <lineage>
        <taxon>Eukaryota</taxon>
        <taxon>Fungi</taxon>
        <taxon>Dikarya</taxon>
        <taxon>Ascomycota</taxon>
        <taxon>Pezizomycotina</taxon>
        <taxon>Sordariomycetes</taxon>
        <taxon>Sordariomycetidae</taxon>
        <taxon>Magnaporthales</taxon>
        <taxon>Magnaporthaceae</taxon>
        <taxon>Gaeumannomyces</taxon>
    </lineage>
</organism>
<sequence>MARQHRRLWSPGLDRCSTPVKVNSANGQLFGGGGSGVVEGSFILGRRSWRASRREHAVGASKWNNFDAYEWRPGLSLGPPCGIHGVLEVRAFVKSVRQLRKCKTAASFRLHAPWGPIGEEDGEYSRVYAEAKLDSDADAVAAARSGVAVVYMHLDCGNRDSIGFQHRASFS</sequence>
<keyword evidence="3" id="KW-1185">Reference proteome</keyword>
<dbReference type="EnsemblFungi" id="EJT75171">
    <property type="protein sequence ID" value="EJT75171"/>
    <property type="gene ID" value="GGTG_05108"/>
</dbReference>
<dbReference type="HOGENOM" id="CLU_1562960_0_0_1"/>
<name>J3NUZ9_GAET3</name>
<dbReference type="RefSeq" id="XP_009221171.1">
    <property type="nucleotide sequence ID" value="XM_009222907.1"/>
</dbReference>